<dbReference type="AlphaFoldDB" id="A0AAN7PYW6"/>
<dbReference type="PROSITE" id="PS00440">
    <property type="entry name" value="ACYLTRANSF_C_2"/>
    <property type="match status" value="1"/>
</dbReference>
<evidence type="ECO:0000256" key="6">
    <source>
        <dbReference type="ARBA" id="ARBA00040495"/>
    </source>
</evidence>
<dbReference type="PANTHER" id="PTHR22589">
    <property type="entry name" value="CARNITINE O-ACYLTRANSFERASE"/>
    <property type="match status" value="1"/>
</dbReference>
<gene>
    <name evidence="10" type="ORF">RN001_004768</name>
</gene>
<dbReference type="InterPro" id="IPR039551">
    <property type="entry name" value="Cho/carn_acyl_trans"/>
</dbReference>
<dbReference type="Gene3D" id="3.30.559.10">
    <property type="entry name" value="Chloramphenicol acetyltransferase-like domain"/>
    <property type="match status" value="1"/>
</dbReference>
<name>A0AAN7PYW6_9COLE</name>
<proteinExistence type="inferred from homology"/>
<dbReference type="Proteomes" id="UP001353858">
    <property type="component" value="Unassembled WGS sequence"/>
</dbReference>
<keyword evidence="2 8" id="KW-0808">Transferase</keyword>
<evidence type="ECO:0000313" key="11">
    <source>
        <dbReference type="Proteomes" id="UP001353858"/>
    </source>
</evidence>
<keyword evidence="3" id="KW-0530">Neurotransmitter biosynthesis</keyword>
<accession>A0AAN7PYW6</accession>
<feature type="active site" description="Proton acceptor" evidence="7">
    <location>
        <position position="259"/>
    </location>
</feature>
<keyword evidence="11" id="KW-1185">Reference proteome</keyword>
<dbReference type="InterPro" id="IPR023213">
    <property type="entry name" value="CAT-like_dom_sf"/>
</dbReference>
<evidence type="ECO:0000259" key="9">
    <source>
        <dbReference type="Pfam" id="PF00755"/>
    </source>
</evidence>
<evidence type="ECO:0000313" key="10">
    <source>
        <dbReference type="EMBL" id="KAK4881449.1"/>
    </source>
</evidence>
<comment type="similarity">
    <text evidence="1 8">Belongs to the carnitine/choline acetyltransferase family.</text>
</comment>
<evidence type="ECO:0000256" key="1">
    <source>
        <dbReference type="ARBA" id="ARBA00005232"/>
    </source>
</evidence>
<sequence>MYLTNQAPLPVNSNPAMVLPPRKFTTVLDVARFAARILDSALSHKAILDRRALPIERATSREPGQPLCMSQYYRLLNVCRIPGRIVDSQYIAPQPNLGEHPPEHVVVICRSQFYCVPVQANDRGRLNEDELCAQLLHILDDAPCLASPPPIGLLTGWKRNKWWEARETIKRDERNRRNLELIEKSLLIVCLDEPLPSSFNLRTQRGAAGHTAGGRDETNLTLQMLHGGGSVYNSANRWFDKTLQFIISGDGACGLCNEHSAAEGVAVIQLLEKLLKHVDSLPNNSEVPTAFNSHLPPPERLEWNLEPEDHKRIEEAAIELDNLIKDLDFQIYRFNGYGKDFIKSCHISPDVYIQLALQLTYYRLNGKLTATYESASTRRFRLGRVDCIRSATPEVLEWVTVMAQPKDDDDLGNKKVTFQLLSDEEILSFWHAAVKAQTNEMIDNILGQGIDIHLLGLREAAKETSPTAMSPLPELFTDESYRIANKFLLTTSQVATTTDSFVGYGPVDPNGYGASYNPKPNSIVFCLSAFWSSQTTSTSKFAQTLEESLLILQQFLTRTR</sequence>
<feature type="domain" description="Choline/carnitine acyltransferase" evidence="9">
    <location>
        <begin position="1"/>
        <end position="547"/>
    </location>
</feature>
<protein>
    <recommendedName>
        <fullName evidence="6">Choline O-acetyltransferase</fullName>
        <ecNumber evidence="5">2.3.1.6</ecNumber>
    </recommendedName>
</protein>
<keyword evidence="4 8" id="KW-0012">Acyltransferase</keyword>
<dbReference type="GO" id="GO:0043005">
    <property type="term" value="C:neuron projection"/>
    <property type="evidence" value="ECO:0007669"/>
    <property type="project" value="TreeGrafter"/>
</dbReference>
<dbReference type="InterPro" id="IPR000542">
    <property type="entry name" value="Carn_acyl_trans"/>
</dbReference>
<dbReference type="GO" id="GO:0005737">
    <property type="term" value="C:cytoplasm"/>
    <property type="evidence" value="ECO:0007669"/>
    <property type="project" value="TreeGrafter"/>
</dbReference>
<dbReference type="PANTHER" id="PTHR22589:SF14">
    <property type="entry name" value="CHOLINE O-ACETYLTRANSFERASE"/>
    <property type="match status" value="1"/>
</dbReference>
<comment type="caution">
    <text evidence="10">The sequence shown here is derived from an EMBL/GenBank/DDBJ whole genome shotgun (WGS) entry which is preliminary data.</text>
</comment>
<evidence type="ECO:0000256" key="3">
    <source>
        <dbReference type="ARBA" id="ARBA00022979"/>
    </source>
</evidence>
<evidence type="ECO:0000256" key="5">
    <source>
        <dbReference type="ARBA" id="ARBA00039091"/>
    </source>
</evidence>
<evidence type="ECO:0000256" key="4">
    <source>
        <dbReference type="ARBA" id="ARBA00023315"/>
    </source>
</evidence>
<dbReference type="GO" id="GO:0008292">
    <property type="term" value="P:acetylcholine biosynthetic process"/>
    <property type="evidence" value="ECO:0007669"/>
    <property type="project" value="TreeGrafter"/>
</dbReference>
<reference evidence="11" key="1">
    <citation type="submission" date="2023-01" db="EMBL/GenBank/DDBJ databases">
        <title>Key to firefly adult light organ development and bioluminescence: homeobox transcription factors regulate luciferase expression and transportation to peroxisome.</title>
        <authorList>
            <person name="Fu X."/>
        </authorList>
    </citation>
    <scope>NUCLEOTIDE SEQUENCE [LARGE SCALE GENOMIC DNA]</scope>
</reference>
<dbReference type="InterPro" id="IPR042231">
    <property type="entry name" value="Cho/carn_acyl_trans_2"/>
</dbReference>
<organism evidence="10 11">
    <name type="scientific">Aquatica leii</name>
    <dbReference type="NCBI Taxonomy" id="1421715"/>
    <lineage>
        <taxon>Eukaryota</taxon>
        <taxon>Metazoa</taxon>
        <taxon>Ecdysozoa</taxon>
        <taxon>Arthropoda</taxon>
        <taxon>Hexapoda</taxon>
        <taxon>Insecta</taxon>
        <taxon>Pterygota</taxon>
        <taxon>Neoptera</taxon>
        <taxon>Endopterygota</taxon>
        <taxon>Coleoptera</taxon>
        <taxon>Polyphaga</taxon>
        <taxon>Elateriformia</taxon>
        <taxon>Elateroidea</taxon>
        <taxon>Lampyridae</taxon>
        <taxon>Luciolinae</taxon>
        <taxon>Aquatica</taxon>
    </lineage>
</organism>
<dbReference type="Gene3D" id="3.30.559.70">
    <property type="entry name" value="Choline/Carnitine o-acyltransferase, domain 2"/>
    <property type="match status" value="1"/>
</dbReference>
<dbReference type="GO" id="GO:0007274">
    <property type="term" value="P:neuromuscular synaptic transmission"/>
    <property type="evidence" value="ECO:0007669"/>
    <property type="project" value="TreeGrafter"/>
</dbReference>
<evidence type="ECO:0000256" key="8">
    <source>
        <dbReference type="RuleBase" id="RU003801"/>
    </source>
</evidence>
<dbReference type="EC" id="2.3.1.6" evidence="5"/>
<evidence type="ECO:0000256" key="2">
    <source>
        <dbReference type="ARBA" id="ARBA00022679"/>
    </source>
</evidence>
<dbReference type="SUPFAM" id="SSF52777">
    <property type="entry name" value="CoA-dependent acyltransferases"/>
    <property type="match status" value="2"/>
</dbReference>
<dbReference type="GO" id="GO:0004102">
    <property type="term" value="F:choline O-acetyltransferase activity"/>
    <property type="evidence" value="ECO:0007669"/>
    <property type="project" value="UniProtKB-EC"/>
</dbReference>
<evidence type="ECO:0000256" key="7">
    <source>
        <dbReference type="PIRSR" id="PIRSR600542-1"/>
    </source>
</evidence>
<dbReference type="EMBL" id="JARPUR010000002">
    <property type="protein sequence ID" value="KAK4881449.1"/>
    <property type="molecule type" value="Genomic_DNA"/>
</dbReference>
<dbReference type="GO" id="GO:0045202">
    <property type="term" value="C:synapse"/>
    <property type="evidence" value="ECO:0007669"/>
    <property type="project" value="GOC"/>
</dbReference>
<dbReference type="Pfam" id="PF00755">
    <property type="entry name" value="Carn_acyltransf"/>
    <property type="match status" value="1"/>
</dbReference>